<dbReference type="InterPro" id="IPR005248">
    <property type="entry name" value="NadD/NMNAT"/>
</dbReference>
<evidence type="ECO:0000256" key="11">
    <source>
        <dbReference type="HAMAP-Rule" id="MF_00244"/>
    </source>
</evidence>
<keyword evidence="6 11" id="KW-0548">Nucleotidyltransferase</keyword>
<keyword evidence="9 11" id="KW-0520">NAD</keyword>
<evidence type="ECO:0000256" key="9">
    <source>
        <dbReference type="ARBA" id="ARBA00023027"/>
    </source>
</evidence>
<organism evidence="13 14">
    <name type="scientific">Persephonella atlantica</name>
    <dbReference type="NCBI Taxonomy" id="2699429"/>
    <lineage>
        <taxon>Bacteria</taxon>
        <taxon>Pseudomonadati</taxon>
        <taxon>Aquificota</taxon>
        <taxon>Aquificia</taxon>
        <taxon>Aquificales</taxon>
        <taxon>Hydrogenothermaceae</taxon>
        <taxon>Persephonella</taxon>
    </lineage>
</organism>
<dbReference type="EMBL" id="JAACYA010000001">
    <property type="protein sequence ID" value="MBK3331865.1"/>
    <property type="molecule type" value="Genomic_DNA"/>
</dbReference>
<comment type="catalytic activity">
    <reaction evidence="10 11">
        <text>nicotinate beta-D-ribonucleotide + ATP + H(+) = deamido-NAD(+) + diphosphate</text>
        <dbReference type="Rhea" id="RHEA:22860"/>
        <dbReference type="ChEBI" id="CHEBI:15378"/>
        <dbReference type="ChEBI" id="CHEBI:30616"/>
        <dbReference type="ChEBI" id="CHEBI:33019"/>
        <dbReference type="ChEBI" id="CHEBI:57502"/>
        <dbReference type="ChEBI" id="CHEBI:58437"/>
        <dbReference type="EC" id="2.7.7.18"/>
    </reaction>
</comment>
<comment type="similarity">
    <text evidence="3 11">Belongs to the NadD family.</text>
</comment>
<evidence type="ECO:0000259" key="12">
    <source>
        <dbReference type="Pfam" id="PF01467"/>
    </source>
</evidence>
<dbReference type="RefSeq" id="WP_200673266.1">
    <property type="nucleotide sequence ID" value="NZ_JAACYA010000001.1"/>
</dbReference>
<evidence type="ECO:0000256" key="5">
    <source>
        <dbReference type="ARBA" id="ARBA00022679"/>
    </source>
</evidence>
<evidence type="ECO:0000313" key="14">
    <source>
        <dbReference type="Proteomes" id="UP000772812"/>
    </source>
</evidence>
<evidence type="ECO:0000256" key="1">
    <source>
        <dbReference type="ARBA" id="ARBA00002324"/>
    </source>
</evidence>
<dbReference type="Proteomes" id="UP000772812">
    <property type="component" value="Unassembled WGS sequence"/>
</dbReference>
<proteinExistence type="inferred from homology"/>
<evidence type="ECO:0000256" key="10">
    <source>
        <dbReference type="ARBA" id="ARBA00048721"/>
    </source>
</evidence>
<dbReference type="PANTHER" id="PTHR39321:SF3">
    <property type="entry name" value="PHOSPHOPANTETHEINE ADENYLYLTRANSFERASE"/>
    <property type="match status" value="1"/>
</dbReference>
<keyword evidence="7 11" id="KW-0547">Nucleotide-binding</keyword>
<gene>
    <name evidence="11 13" type="primary">nadD</name>
    <name evidence="13" type="ORF">GWK41_02135</name>
</gene>
<evidence type="ECO:0000256" key="7">
    <source>
        <dbReference type="ARBA" id="ARBA00022741"/>
    </source>
</evidence>
<keyword evidence="5 11" id="KW-0808">Transferase</keyword>
<accession>A0ABS1GG57</accession>
<dbReference type="InterPro" id="IPR004821">
    <property type="entry name" value="Cyt_trans-like"/>
</dbReference>
<protein>
    <recommendedName>
        <fullName evidence="11">Probable nicotinate-nucleotide adenylyltransferase</fullName>
        <ecNumber evidence="11">2.7.7.18</ecNumber>
    </recommendedName>
    <alternativeName>
        <fullName evidence="11">Deamido-NAD(+) diphosphorylase</fullName>
    </alternativeName>
    <alternativeName>
        <fullName evidence="11">Deamido-NAD(+) pyrophosphorylase</fullName>
    </alternativeName>
    <alternativeName>
        <fullName evidence="11">Nicotinate mononucleotide adenylyltransferase</fullName>
        <shortName evidence="11">NaMN adenylyltransferase</shortName>
    </alternativeName>
</protein>
<comment type="function">
    <text evidence="1 11">Catalyzes the reversible adenylation of nicotinate mononucleotide (NaMN) to nicotinic acid adenine dinucleotide (NaAD).</text>
</comment>
<dbReference type="NCBIfam" id="TIGR00482">
    <property type="entry name" value="nicotinate (nicotinamide) nucleotide adenylyltransferase"/>
    <property type="match status" value="1"/>
</dbReference>
<sequence length="209" mass="24478">MVGLYGGSFDPVHIGHLRIAEDVREYYGLDRIIFVPAYHSPLKRKSRASASDRLHMLKISIQYNPFFDIDDLEIKRKGKSYTIDTIKHYTQLLDHIPVFIVGTDAFLTLHRWKNPQELICLTNFIVLGRGKDTQEKVKSYVSKNFPSIKFSNSSRINRKRPSHIYFFDSRRIDISSTEIRRRVKAGKSIKYLVLPEVEKYILLKKLYRG</sequence>
<comment type="caution">
    <text evidence="13">The sequence shown here is derived from an EMBL/GenBank/DDBJ whole genome shotgun (WGS) entry which is preliminary data.</text>
</comment>
<reference evidence="13 14" key="1">
    <citation type="journal article" date="2021" name="Syst. Appl. Microbiol.">
        <title>Persephonella atlantica sp. nov.: How to adapt to physico-chemical gradients in high temperature hydrothermal habitats.</title>
        <authorList>
            <person name="Francois D.X."/>
            <person name="Godfroy A."/>
            <person name="Mathien C."/>
            <person name="Aube J."/>
            <person name="Cathalot C."/>
            <person name="Lesongeur F."/>
            <person name="L'Haridon S."/>
            <person name="Philippon X."/>
            <person name="Roussel E.G."/>
        </authorList>
    </citation>
    <scope>NUCLEOTIDE SEQUENCE [LARGE SCALE GENOMIC DNA]</scope>
    <source>
        <strain evidence="13 14">MO1340</strain>
    </source>
</reference>
<evidence type="ECO:0000256" key="3">
    <source>
        <dbReference type="ARBA" id="ARBA00009014"/>
    </source>
</evidence>
<keyword evidence="4 11" id="KW-0662">Pyridine nucleotide biosynthesis</keyword>
<feature type="domain" description="Cytidyltransferase-like" evidence="12">
    <location>
        <begin position="4"/>
        <end position="182"/>
    </location>
</feature>
<evidence type="ECO:0000256" key="6">
    <source>
        <dbReference type="ARBA" id="ARBA00022695"/>
    </source>
</evidence>
<evidence type="ECO:0000256" key="4">
    <source>
        <dbReference type="ARBA" id="ARBA00022642"/>
    </source>
</evidence>
<dbReference type="EC" id="2.7.7.18" evidence="11"/>
<dbReference type="NCBIfam" id="TIGR00125">
    <property type="entry name" value="cyt_tran_rel"/>
    <property type="match status" value="1"/>
</dbReference>
<comment type="pathway">
    <text evidence="2 11">Cofactor biosynthesis; NAD(+) biosynthesis; deamido-NAD(+) from nicotinate D-ribonucleotide: step 1/1.</text>
</comment>
<evidence type="ECO:0000256" key="2">
    <source>
        <dbReference type="ARBA" id="ARBA00005019"/>
    </source>
</evidence>
<evidence type="ECO:0000256" key="8">
    <source>
        <dbReference type="ARBA" id="ARBA00022840"/>
    </source>
</evidence>
<dbReference type="PANTHER" id="PTHR39321">
    <property type="entry name" value="NICOTINATE-NUCLEOTIDE ADENYLYLTRANSFERASE-RELATED"/>
    <property type="match status" value="1"/>
</dbReference>
<evidence type="ECO:0000313" key="13">
    <source>
        <dbReference type="EMBL" id="MBK3331865.1"/>
    </source>
</evidence>
<dbReference type="Gene3D" id="3.40.50.620">
    <property type="entry name" value="HUPs"/>
    <property type="match status" value="1"/>
</dbReference>
<keyword evidence="14" id="KW-1185">Reference proteome</keyword>
<keyword evidence="8 11" id="KW-0067">ATP-binding</keyword>
<dbReference type="InterPro" id="IPR014729">
    <property type="entry name" value="Rossmann-like_a/b/a_fold"/>
</dbReference>
<dbReference type="HAMAP" id="MF_00244">
    <property type="entry name" value="NaMN_adenylyltr"/>
    <property type="match status" value="1"/>
</dbReference>
<dbReference type="GO" id="GO:0016779">
    <property type="term" value="F:nucleotidyltransferase activity"/>
    <property type="evidence" value="ECO:0007669"/>
    <property type="project" value="UniProtKB-KW"/>
</dbReference>
<dbReference type="NCBIfam" id="NF000840">
    <property type="entry name" value="PRK00071.1-3"/>
    <property type="match status" value="1"/>
</dbReference>
<name>A0ABS1GG57_9AQUI</name>
<dbReference type="SUPFAM" id="SSF52374">
    <property type="entry name" value="Nucleotidylyl transferase"/>
    <property type="match status" value="1"/>
</dbReference>
<dbReference type="CDD" id="cd02165">
    <property type="entry name" value="NMNAT"/>
    <property type="match status" value="1"/>
</dbReference>
<dbReference type="Pfam" id="PF01467">
    <property type="entry name" value="CTP_transf_like"/>
    <property type="match status" value="1"/>
</dbReference>